<accession>A0A1H0G939</accession>
<gene>
    <name evidence="1" type="ORF">SAMN05660199_01174</name>
</gene>
<sequence length="78" mass="8457">MDATLASREVPAVQEIFVDYSSVGRARRFSTRVKATIRRELHPGDTVMVSGDGVVPARALMLTVSAANPEVELELLDS</sequence>
<keyword evidence="2" id="KW-1185">Reference proteome</keyword>
<protein>
    <submittedName>
        <fullName evidence="1">Uncharacterized protein</fullName>
    </submittedName>
</protein>
<organism evidence="1 2">
    <name type="scientific">Klenkia soli</name>
    <dbReference type="NCBI Taxonomy" id="1052260"/>
    <lineage>
        <taxon>Bacteria</taxon>
        <taxon>Bacillati</taxon>
        <taxon>Actinomycetota</taxon>
        <taxon>Actinomycetes</taxon>
        <taxon>Geodermatophilales</taxon>
        <taxon>Geodermatophilaceae</taxon>
        <taxon>Klenkia</taxon>
    </lineage>
</organism>
<dbReference type="STRING" id="1052260.SAMN05660199_01174"/>
<name>A0A1H0G939_9ACTN</name>
<proteinExistence type="predicted"/>
<dbReference type="AlphaFoldDB" id="A0A1H0G939"/>
<reference evidence="2" key="1">
    <citation type="submission" date="2016-10" db="EMBL/GenBank/DDBJ databases">
        <authorList>
            <person name="Varghese N."/>
            <person name="Submissions S."/>
        </authorList>
    </citation>
    <scope>NUCLEOTIDE SEQUENCE [LARGE SCALE GENOMIC DNA]</scope>
    <source>
        <strain evidence="2">DSM 45843</strain>
    </source>
</reference>
<evidence type="ECO:0000313" key="1">
    <source>
        <dbReference type="EMBL" id="SDO03371.1"/>
    </source>
</evidence>
<dbReference type="EMBL" id="FNIR01000003">
    <property type="protein sequence ID" value="SDO03371.1"/>
    <property type="molecule type" value="Genomic_DNA"/>
</dbReference>
<evidence type="ECO:0000313" key="2">
    <source>
        <dbReference type="Proteomes" id="UP000199088"/>
    </source>
</evidence>
<dbReference type="Proteomes" id="UP000199088">
    <property type="component" value="Unassembled WGS sequence"/>
</dbReference>